<evidence type="ECO:0000256" key="9">
    <source>
        <dbReference type="ARBA" id="ARBA00023143"/>
    </source>
</evidence>
<dbReference type="EMBL" id="JBHRSK010000026">
    <property type="protein sequence ID" value="MFC2970547.1"/>
    <property type="molecule type" value="Genomic_DNA"/>
</dbReference>
<evidence type="ECO:0000256" key="3">
    <source>
        <dbReference type="ARBA" id="ARBA00010299"/>
    </source>
</evidence>
<sequence>MMKPIKDIKKLNGAEKAAILFLCLGEEQGSDLMQRLDDYDIHEITRAISGLGTIPPQVAEQVISEFMDNAGSGGAVVGSMEMAETMLRNFLPDSRVGEIMGEIQGPLVGRNMWENFSALNEQVIANYIKGEHDQTIAAILTKVKPDVAAKVLPLLGHERMLDVIERMIAMDSVPRHVLAQIEETVQHEFMSSARRSSGPDPQQRMADLFNKLDPSLFEKVTEDLETRIPEPFNAIKQKMFTFEDLIRLDANSLARVMRTVEGNTLPLALRGAKKEIRDHFLNALPARSREMLLEEMSSMGPVRGRDVQTAQSALVDGALELAEEEVIRLPLDDDDLILE</sequence>
<protein>
    <recommendedName>
        <fullName evidence="4">Flagellar motor switch protein FliG</fullName>
    </recommendedName>
</protein>
<keyword evidence="5" id="KW-1003">Cell membrane</keyword>
<dbReference type="InterPro" id="IPR000090">
    <property type="entry name" value="Flg_Motor_Flig"/>
</dbReference>
<dbReference type="Pfam" id="PF01706">
    <property type="entry name" value="FliG_C"/>
    <property type="match status" value="1"/>
</dbReference>
<keyword evidence="14" id="KW-0966">Cell projection</keyword>
<evidence type="ECO:0000256" key="1">
    <source>
        <dbReference type="ARBA" id="ARBA00004117"/>
    </source>
</evidence>
<dbReference type="InterPro" id="IPR028263">
    <property type="entry name" value="FliG_N"/>
</dbReference>
<keyword evidence="6" id="KW-0145">Chemotaxis</keyword>
<dbReference type="PRINTS" id="PR00954">
    <property type="entry name" value="FLGMOTORFLIG"/>
</dbReference>
<keyword evidence="9" id="KW-0975">Bacterial flagellum</keyword>
<keyword evidence="14" id="KW-0969">Cilium</keyword>
<dbReference type="Pfam" id="PF14841">
    <property type="entry name" value="FliG_M"/>
    <property type="match status" value="1"/>
</dbReference>
<feature type="domain" description="Flagellar motor switch protein FliG C-terminal" evidence="11">
    <location>
        <begin position="223"/>
        <end position="329"/>
    </location>
</feature>
<evidence type="ECO:0000256" key="7">
    <source>
        <dbReference type="ARBA" id="ARBA00022779"/>
    </source>
</evidence>
<evidence type="ECO:0000256" key="8">
    <source>
        <dbReference type="ARBA" id="ARBA00023136"/>
    </source>
</evidence>
<keyword evidence="8" id="KW-0472">Membrane</keyword>
<dbReference type="InterPro" id="IPR023087">
    <property type="entry name" value="Flg_Motor_Flig_C"/>
</dbReference>
<dbReference type="Pfam" id="PF14842">
    <property type="entry name" value="FliG_N"/>
    <property type="match status" value="1"/>
</dbReference>
<evidence type="ECO:0000313" key="14">
    <source>
        <dbReference type="EMBL" id="MFC2970547.1"/>
    </source>
</evidence>
<organism evidence="14 15">
    <name type="scientific">Acidimangrovimonas pyrenivorans</name>
    <dbReference type="NCBI Taxonomy" id="2030798"/>
    <lineage>
        <taxon>Bacteria</taxon>
        <taxon>Pseudomonadati</taxon>
        <taxon>Pseudomonadota</taxon>
        <taxon>Alphaproteobacteria</taxon>
        <taxon>Rhodobacterales</taxon>
        <taxon>Paracoccaceae</taxon>
        <taxon>Acidimangrovimonas</taxon>
    </lineage>
</organism>
<keyword evidence="14" id="KW-0282">Flagellum</keyword>
<name>A0ABV7AMM7_9RHOB</name>
<gene>
    <name evidence="14" type="ORF">ACFOES_20815</name>
</gene>
<feature type="domain" description="Flagellar motor switch protein FliG middle" evidence="12">
    <location>
        <begin position="122"/>
        <end position="194"/>
    </location>
</feature>
<proteinExistence type="inferred from homology"/>
<evidence type="ECO:0000256" key="5">
    <source>
        <dbReference type="ARBA" id="ARBA00022475"/>
    </source>
</evidence>
<dbReference type="PANTHER" id="PTHR30534">
    <property type="entry name" value="FLAGELLAR MOTOR SWITCH PROTEIN FLIG"/>
    <property type="match status" value="1"/>
</dbReference>
<feature type="domain" description="Flagellar motor switch protein FliG N-terminal" evidence="13">
    <location>
        <begin position="10"/>
        <end position="106"/>
    </location>
</feature>
<reference evidence="15" key="1">
    <citation type="journal article" date="2019" name="Int. J. Syst. Evol. Microbiol.">
        <title>The Global Catalogue of Microorganisms (GCM) 10K type strain sequencing project: providing services to taxonomists for standard genome sequencing and annotation.</title>
        <authorList>
            <consortium name="The Broad Institute Genomics Platform"/>
            <consortium name="The Broad Institute Genome Sequencing Center for Infectious Disease"/>
            <person name="Wu L."/>
            <person name="Ma J."/>
        </authorList>
    </citation>
    <scope>NUCLEOTIDE SEQUENCE [LARGE SCALE GENOMIC DNA]</scope>
    <source>
        <strain evidence="15">KCTC 62192</strain>
    </source>
</reference>
<keyword evidence="7" id="KW-0283">Flagellar rotation</keyword>
<evidence type="ECO:0000256" key="10">
    <source>
        <dbReference type="ARBA" id="ARBA00025598"/>
    </source>
</evidence>
<dbReference type="InterPro" id="IPR011002">
    <property type="entry name" value="FliG_a-hlx"/>
</dbReference>
<evidence type="ECO:0000259" key="12">
    <source>
        <dbReference type="Pfam" id="PF14841"/>
    </source>
</evidence>
<evidence type="ECO:0000256" key="6">
    <source>
        <dbReference type="ARBA" id="ARBA00022500"/>
    </source>
</evidence>
<dbReference type="RefSeq" id="WP_377835611.1">
    <property type="nucleotide sequence ID" value="NZ_JBHRSK010000026.1"/>
</dbReference>
<evidence type="ECO:0000259" key="13">
    <source>
        <dbReference type="Pfam" id="PF14842"/>
    </source>
</evidence>
<accession>A0ABV7AMM7</accession>
<dbReference type="Proteomes" id="UP001595443">
    <property type="component" value="Unassembled WGS sequence"/>
</dbReference>
<dbReference type="SUPFAM" id="SSF48029">
    <property type="entry name" value="FliG"/>
    <property type="match status" value="2"/>
</dbReference>
<evidence type="ECO:0000313" key="15">
    <source>
        <dbReference type="Proteomes" id="UP001595443"/>
    </source>
</evidence>
<evidence type="ECO:0000259" key="11">
    <source>
        <dbReference type="Pfam" id="PF01706"/>
    </source>
</evidence>
<dbReference type="InterPro" id="IPR032779">
    <property type="entry name" value="FliG_M"/>
</dbReference>
<evidence type="ECO:0000256" key="4">
    <source>
        <dbReference type="ARBA" id="ARBA00021870"/>
    </source>
</evidence>
<evidence type="ECO:0000256" key="2">
    <source>
        <dbReference type="ARBA" id="ARBA00004413"/>
    </source>
</evidence>
<comment type="function">
    <text evidence="10">FliG is one of three proteins (FliG, FliN, FliM) that forms the rotor-mounted switch complex (C ring), located at the base of the basal body. This complex interacts with the CheY and CheZ chemotaxis proteins, in addition to contacting components of the motor that determine the direction of flagellar rotation.</text>
</comment>
<keyword evidence="15" id="KW-1185">Reference proteome</keyword>
<dbReference type="PANTHER" id="PTHR30534:SF0">
    <property type="entry name" value="FLAGELLAR MOTOR SWITCH PROTEIN FLIG"/>
    <property type="match status" value="1"/>
</dbReference>
<comment type="subcellular location">
    <subcellularLocation>
        <location evidence="1">Bacterial flagellum basal body</location>
    </subcellularLocation>
    <subcellularLocation>
        <location evidence="2">Cell membrane</location>
        <topology evidence="2">Peripheral membrane protein</topology>
        <orientation evidence="2">Cytoplasmic side</orientation>
    </subcellularLocation>
</comment>
<comment type="caution">
    <text evidence="14">The sequence shown here is derived from an EMBL/GenBank/DDBJ whole genome shotgun (WGS) entry which is preliminary data.</text>
</comment>
<dbReference type="Gene3D" id="1.10.220.30">
    <property type="match status" value="3"/>
</dbReference>
<comment type="similarity">
    <text evidence="3">Belongs to the FliG family.</text>
</comment>